<dbReference type="EMBL" id="LCRH01000018">
    <property type="protein sequence ID" value="KKW32743.1"/>
    <property type="molecule type" value="Genomic_DNA"/>
</dbReference>
<keyword evidence="2" id="KW-0812">Transmembrane</keyword>
<dbReference type="SUPFAM" id="SSF53474">
    <property type="entry name" value="alpha/beta-Hydrolases"/>
    <property type="match status" value="1"/>
</dbReference>
<dbReference type="GO" id="GO:0006508">
    <property type="term" value="P:proteolysis"/>
    <property type="evidence" value="ECO:0007669"/>
    <property type="project" value="InterPro"/>
</dbReference>
<organism evidence="4 5">
    <name type="scientific">Candidatus Uhrbacteria bacterium GW2011_GWA2_52_8d</name>
    <dbReference type="NCBI Taxonomy" id="1618979"/>
    <lineage>
        <taxon>Bacteria</taxon>
        <taxon>Candidatus Uhriibacteriota</taxon>
    </lineage>
</organism>
<proteinExistence type="predicted"/>
<dbReference type="Proteomes" id="UP000034054">
    <property type="component" value="Unassembled WGS sequence"/>
</dbReference>
<dbReference type="Gene3D" id="3.40.50.1820">
    <property type="entry name" value="alpha/beta hydrolase"/>
    <property type="match status" value="1"/>
</dbReference>
<dbReference type="InterPro" id="IPR002410">
    <property type="entry name" value="Peptidase_S33"/>
</dbReference>
<evidence type="ECO:0000313" key="5">
    <source>
        <dbReference type="Proteomes" id="UP000034054"/>
    </source>
</evidence>
<feature type="domain" description="Serine aminopeptidase S33" evidence="3">
    <location>
        <begin position="66"/>
        <end position="261"/>
    </location>
</feature>
<evidence type="ECO:0000256" key="2">
    <source>
        <dbReference type="SAM" id="Phobius"/>
    </source>
</evidence>
<dbReference type="PRINTS" id="PR00793">
    <property type="entry name" value="PROAMNOPTASE"/>
</dbReference>
<dbReference type="AlphaFoldDB" id="A0A0G1XNA8"/>
<dbReference type="PANTHER" id="PTHR12277">
    <property type="entry name" value="ALPHA/BETA HYDROLASE DOMAIN-CONTAINING PROTEIN"/>
    <property type="match status" value="1"/>
</dbReference>
<gene>
    <name evidence="4" type="ORF">UY76_C0018G0006</name>
</gene>
<sequence length="296" mass="33185">MNKKNGTYIMLAVALTTLTSMMYFFSLESTIQTDSEQQNIPIEDIVTTQDGCDLHYWFYDQDTEFVIVYLHGGPGSNSSAVRGAFGNEFSSKWGSILFYDQRGSGESCASSDAYFTFETAVDDLKTAVNRVAPEKDIILWGHSFGAMILVANATSVAGVDAVAYVFDAPWLNQELTIQTREALGENAFMETEREHELMNAYKTDKSRSETSRAWYENEQLNDVDLIPSLESISQPTLVLYGMFDTNVPPGQVEEMKKHLQATYIPFSTGGHNFMFAFSEEYLSAMMTFLQENGLSK</sequence>
<accession>A0A0G1XNA8</accession>
<dbReference type="InterPro" id="IPR022742">
    <property type="entry name" value="Hydrolase_4"/>
</dbReference>
<dbReference type="Pfam" id="PF12146">
    <property type="entry name" value="Hydrolase_4"/>
    <property type="match status" value="1"/>
</dbReference>
<keyword evidence="1 4" id="KW-0378">Hydrolase</keyword>
<keyword evidence="2" id="KW-0472">Membrane</keyword>
<evidence type="ECO:0000313" key="4">
    <source>
        <dbReference type="EMBL" id="KKW32743.1"/>
    </source>
</evidence>
<comment type="caution">
    <text evidence="4">The sequence shown here is derived from an EMBL/GenBank/DDBJ whole genome shotgun (WGS) entry which is preliminary data.</text>
</comment>
<keyword evidence="2" id="KW-1133">Transmembrane helix</keyword>
<reference evidence="4 5" key="1">
    <citation type="journal article" date="2015" name="Nature">
        <title>rRNA introns, odd ribosomes, and small enigmatic genomes across a large radiation of phyla.</title>
        <authorList>
            <person name="Brown C.T."/>
            <person name="Hug L.A."/>
            <person name="Thomas B.C."/>
            <person name="Sharon I."/>
            <person name="Castelle C.J."/>
            <person name="Singh A."/>
            <person name="Wilkins M.J."/>
            <person name="Williams K.H."/>
            <person name="Banfield J.F."/>
        </authorList>
    </citation>
    <scope>NUCLEOTIDE SEQUENCE [LARGE SCALE GENOMIC DNA]</scope>
</reference>
<dbReference type="GO" id="GO:0008233">
    <property type="term" value="F:peptidase activity"/>
    <property type="evidence" value="ECO:0007669"/>
    <property type="project" value="InterPro"/>
</dbReference>
<name>A0A0G1XNA8_9BACT</name>
<dbReference type="InterPro" id="IPR029058">
    <property type="entry name" value="AB_hydrolase_fold"/>
</dbReference>
<feature type="transmembrane region" description="Helical" evidence="2">
    <location>
        <begin position="7"/>
        <end position="25"/>
    </location>
</feature>
<evidence type="ECO:0000256" key="1">
    <source>
        <dbReference type="ARBA" id="ARBA00022801"/>
    </source>
</evidence>
<protein>
    <submittedName>
        <fullName evidence="4">Alpha/beta hydrolase fold protein</fullName>
    </submittedName>
</protein>
<dbReference type="PANTHER" id="PTHR12277:SF81">
    <property type="entry name" value="PROTEIN ABHD13"/>
    <property type="match status" value="1"/>
</dbReference>
<evidence type="ECO:0000259" key="3">
    <source>
        <dbReference type="Pfam" id="PF12146"/>
    </source>
</evidence>